<reference evidence="1 2" key="1">
    <citation type="submission" date="2017-10" db="EMBL/GenBank/DDBJ databases">
        <title>Draft genome of two endophytic bacteria isolated from 'guarana' Paullinia cupana (Mart.) Ducke.</title>
        <authorList>
            <person name="Siqueira K.A."/>
            <person name="Liotti R.G."/>
            <person name="Mendes T.A."/>
            <person name="Soares M.A."/>
        </authorList>
    </citation>
    <scope>NUCLEOTIDE SEQUENCE [LARGE SCALE GENOMIC DNA]</scope>
    <source>
        <strain evidence="1 2">342</strain>
    </source>
</reference>
<keyword evidence="2" id="KW-1185">Reference proteome</keyword>
<dbReference type="AlphaFoldDB" id="A0A2S9IAR8"/>
<dbReference type="SUPFAM" id="SSF52467">
    <property type="entry name" value="DHS-like NAD/FAD-binding domain"/>
    <property type="match status" value="1"/>
</dbReference>
<evidence type="ECO:0000313" key="2">
    <source>
        <dbReference type="Proteomes" id="UP000239181"/>
    </source>
</evidence>
<dbReference type="Proteomes" id="UP000239181">
    <property type="component" value="Unassembled WGS sequence"/>
</dbReference>
<dbReference type="RefSeq" id="WP_105593169.1">
    <property type="nucleotide sequence ID" value="NZ_PDET01000008.1"/>
</dbReference>
<evidence type="ECO:0000313" key="1">
    <source>
        <dbReference type="EMBL" id="PRD14886.1"/>
    </source>
</evidence>
<comment type="caution">
    <text evidence="1">The sequence shown here is derived from an EMBL/GenBank/DDBJ whole genome shotgun (WGS) entry which is preliminary data.</text>
</comment>
<sequence length="371" mass="42895">MKTVYVLGAGFSKEAGAPTQAEIMGEIFKIQNTKPNYFDPEEFKLFKQLLTQHLYYKEEHFSKIQIEDIFTPLDRCLADNIQFKGLSAGEILKIRNATFNIIGLAIKEIINTKKESKEYIDLFARHLVECCSARMDKNYRTHDPVSVISTNWDILLDNSIYNYIQKYHPNQSVVDYCCYISSIDKEDETIKPGLEMLGAGGFNVKLLKVHGSLNWLQCSRCMRLYVGFNEKTVIADGKTCRHCDRNYSENGEENKLTSNLIMPTFIKDLSNPQYKIIWQNAGIELSEADRLVFIGYSLPSADFEMRQLLSRMVRRNVEIEVVSYDKNPSKDVVDRIKDTWESFFGNRKITIHLCGARNHINKLDNKNKRPH</sequence>
<proteinExistence type="predicted"/>
<protein>
    <submittedName>
        <fullName evidence="1">Uncharacterized protein</fullName>
    </submittedName>
</protein>
<dbReference type="InterPro" id="IPR029035">
    <property type="entry name" value="DHS-like_NAD/FAD-binding_dom"/>
</dbReference>
<dbReference type="OrthoDB" id="9812283at2"/>
<gene>
    <name evidence="1" type="ORF">CQW29_13060</name>
</gene>
<name>A0A2S9IAR8_9GAMM</name>
<organism evidence="1 2">
    <name type="scientific">Pantoea coffeiphila</name>
    <dbReference type="NCBI Taxonomy" id="1465635"/>
    <lineage>
        <taxon>Bacteria</taxon>
        <taxon>Pseudomonadati</taxon>
        <taxon>Pseudomonadota</taxon>
        <taxon>Gammaproteobacteria</taxon>
        <taxon>Enterobacterales</taxon>
        <taxon>Erwiniaceae</taxon>
        <taxon>Pantoea</taxon>
    </lineage>
</organism>
<accession>A0A2S9IAR8</accession>
<dbReference type="EMBL" id="PDET01000008">
    <property type="protein sequence ID" value="PRD14886.1"/>
    <property type="molecule type" value="Genomic_DNA"/>
</dbReference>